<dbReference type="Proteomes" id="UP000095392">
    <property type="component" value="Unassembled WGS sequence"/>
</dbReference>
<evidence type="ECO:0000256" key="1">
    <source>
        <dbReference type="SAM" id="SignalP"/>
    </source>
</evidence>
<dbReference type="EMBL" id="MIPY01000008">
    <property type="protein sequence ID" value="OES34280.1"/>
    <property type="molecule type" value="Genomic_DNA"/>
</dbReference>
<organism evidence="3 4">
    <name type="scientific">Alteromonas macleodii</name>
    <name type="common">Pseudoalteromonas macleodii</name>
    <dbReference type="NCBI Taxonomy" id="28108"/>
    <lineage>
        <taxon>Bacteria</taxon>
        <taxon>Pseudomonadati</taxon>
        <taxon>Pseudomonadota</taxon>
        <taxon>Gammaproteobacteria</taxon>
        <taxon>Alteromonadales</taxon>
        <taxon>Alteromonadaceae</taxon>
        <taxon>Alteromonas/Salinimonas group</taxon>
        <taxon>Alteromonas</taxon>
    </lineage>
</organism>
<feature type="chain" id="PRO_5044294112" evidence="1">
    <location>
        <begin position="20"/>
        <end position="255"/>
    </location>
</feature>
<keyword evidence="1" id="KW-0732">Signal</keyword>
<feature type="domain" description="Solute-binding protein family 3/N-terminal" evidence="2">
    <location>
        <begin position="31"/>
        <end position="247"/>
    </location>
</feature>
<protein>
    <submittedName>
        <fullName evidence="3">Bacterial extracellular solute-binding, 3 family protein</fullName>
    </submittedName>
</protein>
<dbReference type="PANTHER" id="PTHR38834:SF3">
    <property type="entry name" value="SOLUTE-BINDING PROTEIN FAMILY 3_N-TERMINAL DOMAIN-CONTAINING PROTEIN"/>
    <property type="match status" value="1"/>
</dbReference>
<comment type="caution">
    <text evidence="3">The sequence shown here is derived from an EMBL/GenBank/DDBJ whole genome shotgun (WGS) entry which is preliminary data.</text>
</comment>
<name>A0AB36FYH4_ALTMA</name>
<dbReference type="Gene3D" id="3.40.190.10">
    <property type="entry name" value="Periplasmic binding protein-like II"/>
    <property type="match status" value="2"/>
</dbReference>
<gene>
    <name evidence="3" type="ORF">BFV95_0823</name>
</gene>
<dbReference type="AlphaFoldDB" id="A0AB36FYH4"/>
<dbReference type="InterPro" id="IPR001638">
    <property type="entry name" value="Solute-binding_3/MltF_N"/>
</dbReference>
<feature type="signal peptide" evidence="1">
    <location>
        <begin position="1"/>
        <end position="19"/>
    </location>
</feature>
<evidence type="ECO:0000313" key="4">
    <source>
        <dbReference type="Proteomes" id="UP000095392"/>
    </source>
</evidence>
<proteinExistence type="predicted"/>
<reference evidence="3 4" key="1">
    <citation type="submission" date="2016-09" db="EMBL/GenBank/DDBJ databases">
        <title>Draft Genome Sequence of four Alteromonas macleodii strains isolated from copper coupons and grown long-term at elevated copper levels.</title>
        <authorList>
            <person name="Cusick K."/>
            <person name="Dale J."/>
            <person name="Little B."/>
            <person name="Biffinger J."/>
        </authorList>
    </citation>
    <scope>NUCLEOTIDE SEQUENCE [LARGE SCALE GENOMIC DNA]</scope>
    <source>
        <strain evidence="3 4">KCP01</strain>
    </source>
</reference>
<dbReference type="SUPFAM" id="SSF53850">
    <property type="entry name" value="Periplasmic binding protein-like II"/>
    <property type="match status" value="1"/>
</dbReference>
<evidence type="ECO:0000259" key="2">
    <source>
        <dbReference type="Pfam" id="PF00497"/>
    </source>
</evidence>
<dbReference type="RefSeq" id="WP_069943794.1">
    <property type="nucleotide sequence ID" value="NZ_MIPW01000006.1"/>
</dbReference>
<keyword evidence="4" id="KW-1185">Reference proteome</keyword>
<evidence type="ECO:0000313" key="3">
    <source>
        <dbReference type="EMBL" id="OES34280.1"/>
    </source>
</evidence>
<dbReference type="Pfam" id="PF00497">
    <property type="entry name" value="SBP_bac_3"/>
    <property type="match status" value="1"/>
</dbReference>
<dbReference type="PANTHER" id="PTHR38834">
    <property type="entry name" value="PERIPLASMIC SUBSTRATE BINDING PROTEIN FAMILY 3"/>
    <property type="match status" value="1"/>
</dbReference>
<sequence length="255" mass="28606">MFRSIWIFLLLIVSSFAFASSNHVYFLSEITPPYYWINEDGKAQGVNVDLANALEPLLPFSSSLEHMPWARAVQETLDNPNLVLLSLLKTPNREDEFEWISSVNHMQASLIRLKQKEAAHVNSLDDAKQFRVGSIRGYGSASFLQQEGFEENKNLALVAEPALLWKLLYMGRIDFALANFETGKYEISDAGFNPSDATSEYVIEALGADLFVATGLKTEQDKVSSLKHAFSILKANGEYARILKKWGLEPIESAH</sequence>
<accession>A0AB36FYH4</accession>